<accession>A0ABW2UMF4</accession>
<protein>
    <submittedName>
        <fullName evidence="2">Exopolysaccharide biosynthesis protein</fullName>
    </submittedName>
</protein>
<evidence type="ECO:0000313" key="3">
    <source>
        <dbReference type="Proteomes" id="UP001596516"/>
    </source>
</evidence>
<feature type="transmembrane region" description="Helical" evidence="1">
    <location>
        <begin position="130"/>
        <end position="148"/>
    </location>
</feature>
<dbReference type="RefSeq" id="WP_377404515.1">
    <property type="nucleotide sequence ID" value="NZ_JBHTFQ010000006.1"/>
</dbReference>
<gene>
    <name evidence="2" type="ORF">ACFQXB_13140</name>
</gene>
<keyword evidence="1" id="KW-0812">Transmembrane</keyword>
<organism evidence="2 3">
    <name type="scientific">Plastorhodobacter daqingensis</name>
    <dbReference type="NCBI Taxonomy" id="1387281"/>
    <lineage>
        <taxon>Bacteria</taxon>
        <taxon>Pseudomonadati</taxon>
        <taxon>Pseudomonadota</taxon>
        <taxon>Alphaproteobacteria</taxon>
        <taxon>Rhodobacterales</taxon>
        <taxon>Paracoccaceae</taxon>
        <taxon>Plastorhodobacter</taxon>
    </lineage>
</organism>
<dbReference type="PANTHER" id="PTHR41795">
    <property type="entry name" value="EXOPOLYSACCHARIDE SYNTHESIS PROTEIN"/>
    <property type="match status" value="1"/>
</dbReference>
<proteinExistence type="predicted"/>
<dbReference type="PIRSF" id="PIRSF033239">
    <property type="entry name" value="ExoD"/>
    <property type="match status" value="1"/>
</dbReference>
<sequence>MTGSDGDENRKIAEVLDGLDEAGDEESVSVEQVVEAMGDRSFAPLLLVPALIMVSPISSIPGTPTISGLIIGLIAVQMLIGRDSLWLPGFLRRRKVSSKRMHKAVDFLRKPVSYVDPVLKERLTFLTDKPANTIALLTCVAITLVMPLMEFVPMLASVAALAISLFAAGLLIRDGLLVGAGYVVVAIGIATTNFFI</sequence>
<dbReference type="PANTHER" id="PTHR41795:SF1">
    <property type="entry name" value="EXOPOLYSACCHARIDE SYNTHESIS PROTEIN"/>
    <property type="match status" value="1"/>
</dbReference>
<evidence type="ECO:0000256" key="1">
    <source>
        <dbReference type="SAM" id="Phobius"/>
    </source>
</evidence>
<feature type="transmembrane region" description="Helical" evidence="1">
    <location>
        <begin position="66"/>
        <end position="91"/>
    </location>
</feature>
<dbReference type="Proteomes" id="UP001596516">
    <property type="component" value="Unassembled WGS sequence"/>
</dbReference>
<keyword evidence="3" id="KW-1185">Reference proteome</keyword>
<comment type="caution">
    <text evidence="2">The sequence shown here is derived from an EMBL/GenBank/DDBJ whole genome shotgun (WGS) entry which is preliminary data.</text>
</comment>
<feature type="transmembrane region" description="Helical" evidence="1">
    <location>
        <begin position="177"/>
        <end position="195"/>
    </location>
</feature>
<evidence type="ECO:0000313" key="2">
    <source>
        <dbReference type="EMBL" id="MFC7705143.1"/>
    </source>
</evidence>
<keyword evidence="1" id="KW-0472">Membrane</keyword>
<dbReference type="InterPro" id="IPR010331">
    <property type="entry name" value="ExoD"/>
</dbReference>
<feature type="transmembrane region" description="Helical" evidence="1">
    <location>
        <begin position="42"/>
        <end position="60"/>
    </location>
</feature>
<keyword evidence="1" id="KW-1133">Transmembrane helix</keyword>
<name>A0ABW2UMF4_9RHOB</name>
<dbReference type="Pfam" id="PF06055">
    <property type="entry name" value="ExoD"/>
    <property type="match status" value="1"/>
</dbReference>
<dbReference type="EMBL" id="JBHTFQ010000006">
    <property type="protein sequence ID" value="MFC7705143.1"/>
    <property type="molecule type" value="Genomic_DNA"/>
</dbReference>
<reference evidence="3" key="1">
    <citation type="journal article" date="2019" name="Int. J. Syst. Evol. Microbiol.">
        <title>The Global Catalogue of Microorganisms (GCM) 10K type strain sequencing project: providing services to taxonomists for standard genome sequencing and annotation.</title>
        <authorList>
            <consortium name="The Broad Institute Genomics Platform"/>
            <consortium name="The Broad Institute Genome Sequencing Center for Infectious Disease"/>
            <person name="Wu L."/>
            <person name="Ma J."/>
        </authorList>
    </citation>
    <scope>NUCLEOTIDE SEQUENCE [LARGE SCALE GENOMIC DNA]</scope>
    <source>
        <strain evidence="3">CGMCC 1.12750</strain>
    </source>
</reference>